<evidence type="ECO:0000256" key="4">
    <source>
        <dbReference type="ARBA" id="ARBA00022964"/>
    </source>
</evidence>
<keyword evidence="6" id="KW-0408">Iron</keyword>
<protein>
    <submittedName>
        <fullName evidence="8">2OG-Fe(II) oxygenase</fullName>
    </submittedName>
</protein>
<keyword evidence="4" id="KW-0223">Dioxygenase</keyword>
<keyword evidence="9" id="KW-1185">Reference proteome</keyword>
<evidence type="ECO:0000259" key="7">
    <source>
        <dbReference type="PROSITE" id="PS51471"/>
    </source>
</evidence>
<evidence type="ECO:0000256" key="2">
    <source>
        <dbReference type="ARBA" id="ARBA00022723"/>
    </source>
</evidence>
<evidence type="ECO:0000256" key="1">
    <source>
        <dbReference type="ARBA" id="ARBA00001961"/>
    </source>
</evidence>
<gene>
    <name evidence="8" type="ORF">ACFPQA_02870</name>
</gene>
<feature type="domain" description="Fe2OG dioxygenase" evidence="7">
    <location>
        <begin position="134"/>
        <end position="242"/>
    </location>
</feature>
<accession>A0ABW0RIG3</accession>
<dbReference type="Pfam" id="PF13640">
    <property type="entry name" value="2OG-FeII_Oxy_3"/>
    <property type="match status" value="1"/>
</dbReference>
<dbReference type="Gene3D" id="2.60.120.620">
    <property type="entry name" value="q2cbj1_9rhob like domain"/>
    <property type="match status" value="1"/>
</dbReference>
<dbReference type="InterPro" id="IPR006620">
    <property type="entry name" value="Pro_4_hyd_alph"/>
</dbReference>
<comment type="cofactor">
    <cofactor evidence="1">
        <name>L-ascorbate</name>
        <dbReference type="ChEBI" id="CHEBI:38290"/>
    </cofactor>
</comment>
<evidence type="ECO:0000256" key="5">
    <source>
        <dbReference type="ARBA" id="ARBA00023002"/>
    </source>
</evidence>
<dbReference type="SMART" id="SM00702">
    <property type="entry name" value="P4Hc"/>
    <property type="match status" value="1"/>
</dbReference>
<dbReference type="InterPro" id="IPR051559">
    <property type="entry name" value="HIF_prolyl_hydroxylases"/>
</dbReference>
<keyword evidence="2" id="KW-0479">Metal-binding</keyword>
<dbReference type="RefSeq" id="WP_248158175.1">
    <property type="nucleotide sequence ID" value="NZ_JAKZAJ010000003.1"/>
</dbReference>
<proteinExistence type="predicted"/>
<dbReference type="EMBL" id="JBHSNL010000001">
    <property type="protein sequence ID" value="MFC5543984.1"/>
    <property type="molecule type" value="Genomic_DNA"/>
</dbReference>
<dbReference type="InterPro" id="IPR044862">
    <property type="entry name" value="Pro_4_hyd_alph_FE2OG_OXY"/>
</dbReference>
<evidence type="ECO:0000256" key="6">
    <source>
        <dbReference type="ARBA" id="ARBA00023004"/>
    </source>
</evidence>
<reference evidence="9" key="1">
    <citation type="journal article" date="2019" name="Int. J. Syst. Evol. Microbiol.">
        <title>The Global Catalogue of Microorganisms (GCM) 10K type strain sequencing project: providing services to taxonomists for standard genome sequencing and annotation.</title>
        <authorList>
            <consortium name="The Broad Institute Genomics Platform"/>
            <consortium name="The Broad Institute Genome Sequencing Center for Infectious Disease"/>
            <person name="Wu L."/>
            <person name="Ma J."/>
        </authorList>
    </citation>
    <scope>NUCLEOTIDE SEQUENCE [LARGE SCALE GENOMIC DNA]</scope>
    <source>
        <strain evidence="9">CGMCC 4.1799</strain>
    </source>
</reference>
<organism evidence="8 9">
    <name type="scientific">Marinobacter koreensis</name>
    <dbReference type="NCBI Taxonomy" id="335974"/>
    <lineage>
        <taxon>Bacteria</taxon>
        <taxon>Pseudomonadati</taxon>
        <taxon>Pseudomonadota</taxon>
        <taxon>Gammaproteobacteria</taxon>
        <taxon>Pseudomonadales</taxon>
        <taxon>Marinobacteraceae</taxon>
        <taxon>Marinobacter</taxon>
    </lineage>
</organism>
<dbReference type="PANTHER" id="PTHR12907:SF26">
    <property type="entry name" value="HIF PROLYL HYDROXYLASE, ISOFORM C"/>
    <property type="match status" value="1"/>
</dbReference>
<comment type="caution">
    <text evidence="8">The sequence shown here is derived from an EMBL/GenBank/DDBJ whole genome shotgun (WGS) entry which is preliminary data.</text>
</comment>
<keyword evidence="3" id="KW-0847">Vitamin C</keyword>
<evidence type="ECO:0000256" key="3">
    <source>
        <dbReference type="ARBA" id="ARBA00022896"/>
    </source>
</evidence>
<dbReference type="Proteomes" id="UP001596055">
    <property type="component" value="Unassembled WGS sequence"/>
</dbReference>
<dbReference type="PANTHER" id="PTHR12907">
    <property type="entry name" value="EGL NINE HOMOLOG-RELATED"/>
    <property type="match status" value="1"/>
</dbReference>
<evidence type="ECO:0000313" key="8">
    <source>
        <dbReference type="EMBL" id="MFC5543984.1"/>
    </source>
</evidence>
<dbReference type="InterPro" id="IPR005123">
    <property type="entry name" value="Oxoglu/Fe-dep_dioxygenase_dom"/>
</dbReference>
<name>A0ABW0RIG3_9GAMM</name>
<dbReference type="PROSITE" id="PS51471">
    <property type="entry name" value="FE2OG_OXY"/>
    <property type="match status" value="1"/>
</dbReference>
<evidence type="ECO:0000313" key="9">
    <source>
        <dbReference type="Proteomes" id="UP001596055"/>
    </source>
</evidence>
<sequence length="249" mass="28021">MDQPKVTPIHPPVLNSTGQFMDAVAGSDVEVFDNANSVPAPVSDEWLDQLASGLSESGWMSLDVRERLGDPLIQALREEVAILDRTDAMKRAGIGRGTDLVRDRSVRRDRIAWLQGFTAPQSQLFEFLGAIQQGLNQRLFLGLKRFETHYATYHPGDFYKRHLDSFQGRASRVVSLVLYLNEDWSADDGGELQVFNQDSDSEVCGLVLPEAGRMVLFMSEEIPHEVLPANRTRYSLACWFRQDEVPLPL</sequence>
<keyword evidence="5" id="KW-0560">Oxidoreductase</keyword>